<protein>
    <recommendedName>
        <fullName evidence="3">F-box domain-containing protein</fullName>
    </recommendedName>
</protein>
<proteinExistence type="predicted"/>
<keyword evidence="2" id="KW-1185">Reference proteome</keyword>
<gene>
    <name evidence="1" type="ORF">QYS62_008135</name>
</gene>
<evidence type="ECO:0000313" key="1">
    <source>
        <dbReference type="EMBL" id="WZH47005.1"/>
    </source>
</evidence>
<accession>A0ABZ2X3E0</accession>
<evidence type="ECO:0008006" key="3">
    <source>
        <dbReference type="Google" id="ProtNLM"/>
    </source>
</evidence>
<dbReference type="Proteomes" id="UP001489902">
    <property type="component" value="Chromosome 4"/>
</dbReference>
<evidence type="ECO:0000313" key="2">
    <source>
        <dbReference type="Proteomes" id="UP001489902"/>
    </source>
</evidence>
<name>A0ABZ2X3E0_9HYPO</name>
<dbReference type="EMBL" id="CP151263">
    <property type="protein sequence ID" value="WZH47005.1"/>
    <property type="molecule type" value="Genomic_DNA"/>
</dbReference>
<organism evidence="1 2">
    <name type="scientific">Fusarium acuminatum</name>
    <dbReference type="NCBI Taxonomy" id="5515"/>
    <lineage>
        <taxon>Eukaryota</taxon>
        <taxon>Fungi</taxon>
        <taxon>Dikarya</taxon>
        <taxon>Ascomycota</taxon>
        <taxon>Pezizomycotina</taxon>
        <taxon>Sordariomycetes</taxon>
        <taxon>Hypocreomycetidae</taxon>
        <taxon>Hypocreales</taxon>
        <taxon>Nectriaceae</taxon>
        <taxon>Fusarium</taxon>
        <taxon>Fusarium tricinctum species complex</taxon>
    </lineage>
</organism>
<sequence>MDKTRRDNFAIAYFSKISPEILRSIFEYFCPHCCNEYQWPFGAPPPSKRNQDNTTLYNLCLVSRYFRPFAQEILHHSFDPSYARCGAPNPWERRLEPFLQTIASRPHLASSVKTVFLKSPLVESLDFDQCRKAFDACARTFGRSAEDVYEKGHATDSSAIKRAFFRGTSPPQYMRSEDFIPTVMGQLLSILVSILSSLAHICIEKNCCWQFDVSPATLDVLGINSIPLKTLESDLALKNLLSRAPELETLVTSGSGEYPNMPCVRNLRIRSQMAIQASAISHCLSACTGTLSAFSYTAFDSDIVGVVNLLHKSRFRASLESLHLDMRHHNSRGNHKMPRLKEFTQLKRVFLHTYFLYGTEYSGYCEEISVVKSLLNILPPNITSLQLSEQIETPYSAMREDLLRLALNVPVDFPKLREIESDADHVCDKYLETLFKSIGVGLIHQDLPMRCWIDTVFRITGAVDWNDLCHGGADMLLPGELSDEDL</sequence>
<reference evidence="1 2" key="1">
    <citation type="submission" date="2024-04" db="EMBL/GenBank/DDBJ databases">
        <title>Complete genome sequence of Fusarium acuminatum.</title>
        <authorList>
            <person name="Lan B."/>
        </authorList>
    </citation>
    <scope>NUCLEOTIDE SEQUENCE [LARGE SCALE GENOMIC DNA]</scope>
    <source>
        <strain evidence="1">1A</strain>
    </source>
</reference>